<feature type="domain" description="KANL3/Tex30 alpha/beta hydrolase-like" evidence="2">
    <location>
        <begin position="33"/>
        <end position="74"/>
    </location>
</feature>
<dbReference type="Proteomes" id="UP000325315">
    <property type="component" value="Unassembled WGS sequence"/>
</dbReference>
<accession>A0A5B6W9X9</accession>
<dbReference type="PANTHER" id="PTHR13136:SF11">
    <property type="entry name" value="TESTIS-EXPRESSED PROTEIN 30"/>
    <property type="match status" value="1"/>
</dbReference>
<evidence type="ECO:0000313" key="4">
    <source>
        <dbReference type="Proteomes" id="UP000325315"/>
    </source>
</evidence>
<evidence type="ECO:0000256" key="1">
    <source>
        <dbReference type="SAM" id="MobiDB-lite"/>
    </source>
</evidence>
<sequence>MASSRPSKRRRKGKPKTKESPSKSTLTQDNASPLVVFAHGAGARSSSDWMIRGKEMLKKVLNVVEVVTFDYPYKFTSDVELTGGDRKSTTGLGSTNYFKPHDLIAYIKENERHIAKLKAKVKVVKKIQDKQKALSADLLPLPDDE</sequence>
<dbReference type="AlphaFoldDB" id="A0A5B6W9X9"/>
<dbReference type="EMBL" id="SMMG02000004">
    <property type="protein sequence ID" value="KAA3478055.1"/>
    <property type="molecule type" value="Genomic_DNA"/>
</dbReference>
<dbReference type="OrthoDB" id="1001946at2759"/>
<dbReference type="PANTHER" id="PTHR13136">
    <property type="entry name" value="TESTIS DEVELOPMENT PROTEIN PRTD"/>
    <property type="match status" value="1"/>
</dbReference>
<feature type="compositionally biased region" description="Basic residues" evidence="1">
    <location>
        <begin position="1"/>
        <end position="15"/>
    </location>
</feature>
<evidence type="ECO:0000313" key="3">
    <source>
        <dbReference type="EMBL" id="KAA3478055.1"/>
    </source>
</evidence>
<dbReference type="SUPFAM" id="SSF53474">
    <property type="entry name" value="alpha/beta-Hydrolases"/>
    <property type="match status" value="1"/>
</dbReference>
<reference evidence="4" key="1">
    <citation type="journal article" date="2019" name="Plant Biotechnol. J.">
        <title>Genome sequencing of the Australian wild diploid species Gossypium australe highlights disease resistance and delayed gland morphogenesis.</title>
        <authorList>
            <person name="Cai Y."/>
            <person name="Cai X."/>
            <person name="Wang Q."/>
            <person name="Wang P."/>
            <person name="Zhang Y."/>
            <person name="Cai C."/>
            <person name="Xu Y."/>
            <person name="Wang K."/>
            <person name="Zhou Z."/>
            <person name="Wang C."/>
            <person name="Geng S."/>
            <person name="Li B."/>
            <person name="Dong Q."/>
            <person name="Hou Y."/>
            <person name="Wang H."/>
            <person name="Ai P."/>
            <person name="Liu Z."/>
            <person name="Yi F."/>
            <person name="Sun M."/>
            <person name="An G."/>
            <person name="Cheng J."/>
            <person name="Zhang Y."/>
            <person name="Shi Q."/>
            <person name="Xie Y."/>
            <person name="Shi X."/>
            <person name="Chang Y."/>
            <person name="Huang F."/>
            <person name="Chen Y."/>
            <person name="Hong S."/>
            <person name="Mi L."/>
            <person name="Sun Q."/>
            <person name="Zhang L."/>
            <person name="Zhou B."/>
            <person name="Peng R."/>
            <person name="Zhang X."/>
            <person name="Liu F."/>
        </authorList>
    </citation>
    <scope>NUCLEOTIDE SEQUENCE [LARGE SCALE GENOMIC DNA]</scope>
    <source>
        <strain evidence="4">cv. PA1801</strain>
    </source>
</reference>
<evidence type="ECO:0000259" key="2">
    <source>
        <dbReference type="Pfam" id="PF20408"/>
    </source>
</evidence>
<dbReference type="InterPro" id="IPR029058">
    <property type="entry name" value="AB_hydrolase_fold"/>
</dbReference>
<keyword evidence="4" id="KW-1185">Reference proteome</keyword>
<dbReference type="Pfam" id="PF20408">
    <property type="entry name" value="Abhydrolase_11"/>
    <property type="match status" value="1"/>
</dbReference>
<feature type="region of interest" description="Disordered" evidence="1">
    <location>
        <begin position="1"/>
        <end position="31"/>
    </location>
</feature>
<protein>
    <submittedName>
        <fullName evidence="3">KAT8 regulatory NSL complex subunit 3 isoform X1</fullName>
    </submittedName>
</protein>
<comment type="caution">
    <text evidence="3">The sequence shown here is derived from an EMBL/GenBank/DDBJ whole genome shotgun (WGS) entry which is preliminary data.</text>
</comment>
<gene>
    <name evidence="3" type="ORF">EPI10_011893</name>
</gene>
<name>A0A5B6W9X9_9ROSI</name>
<dbReference type="InterPro" id="IPR026555">
    <property type="entry name" value="NSL3/Tex30"/>
</dbReference>
<proteinExistence type="predicted"/>
<organism evidence="3 4">
    <name type="scientific">Gossypium australe</name>
    <dbReference type="NCBI Taxonomy" id="47621"/>
    <lineage>
        <taxon>Eukaryota</taxon>
        <taxon>Viridiplantae</taxon>
        <taxon>Streptophyta</taxon>
        <taxon>Embryophyta</taxon>
        <taxon>Tracheophyta</taxon>
        <taxon>Spermatophyta</taxon>
        <taxon>Magnoliopsida</taxon>
        <taxon>eudicotyledons</taxon>
        <taxon>Gunneridae</taxon>
        <taxon>Pentapetalae</taxon>
        <taxon>rosids</taxon>
        <taxon>malvids</taxon>
        <taxon>Malvales</taxon>
        <taxon>Malvaceae</taxon>
        <taxon>Malvoideae</taxon>
        <taxon>Gossypium</taxon>
    </lineage>
</organism>
<dbReference type="InterPro" id="IPR046879">
    <property type="entry name" value="KANL3/Tex30_Abhydrolase"/>
</dbReference>